<evidence type="ECO:0000256" key="1">
    <source>
        <dbReference type="ARBA" id="ARBA00006068"/>
    </source>
</evidence>
<keyword evidence="3" id="KW-0812">Transmembrane</keyword>
<evidence type="ECO:0000259" key="4">
    <source>
        <dbReference type="Pfam" id="PF03816"/>
    </source>
</evidence>
<dbReference type="PANTHER" id="PTHR33392:SF6">
    <property type="entry name" value="POLYISOPRENYL-TEICHOIC ACID--PEPTIDOGLYCAN TEICHOIC ACID TRANSFERASE TAGU"/>
    <property type="match status" value="1"/>
</dbReference>
<evidence type="ECO:0000256" key="3">
    <source>
        <dbReference type="SAM" id="Phobius"/>
    </source>
</evidence>
<dbReference type="EMBL" id="CP041626">
    <property type="protein sequence ID" value="QDO91877.1"/>
    <property type="molecule type" value="Genomic_DNA"/>
</dbReference>
<comment type="similarity">
    <text evidence="1">Belongs to the LytR/CpsA/Psr (LCP) family.</text>
</comment>
<protein>
    <submittedName>
        <fullName evidence="5">LytR family transcriptional regulator</fullName>
    </submittedName>
</protein>
<dbReference type="AlphaFoldDB" id="A0A516GK42"/>
<organism evidence="5 6">
    <name type="scientific">Dolosigranulum pigrum</name>
    <dbReference type="NCBI Taxonomy" id="29394"/>
    <lineage>
        <taxon>Bacteria</taxon>
        <taxon>Bacillati</taxon>
        <taxon>Bacillota</taxon>
        <taxon>Bacilli</taxon>
        <taxon>Lactobacillales</taxon>
        <taxon>Carnobacteriaceae</taxon>
        <taxon>Dolosigranulum</taxon>
    </lineage>
</organism>
<gene>
    <name evidence="5" type="ORF">FNV33_07470</name>
</gene>
<reference evidence="5 6" key="1">
    <citation type="submission" date="2019-07" db="EMBL/GenBank/DDBJ databases">
        <title>Genome assembly of a nasal isolate of Dolosigranulum pigrum from a chronic sinusitis patient.</title>
        <authorList>
            <person name="Baig S."/>
            <person name="Overballe-Petersen S."/>
            <person name="Kaspar U."/>
            <person name="Rendboe A."/>
            <person name="de Man T."/>
            <person name="Liu C."/>
            <person name="Price L.B."/>
            <person name="Stegger M."/>
            <person name="Becker K."/>
            <person name="Skytt Andersen P."/>
        </authorList>
    </citation>
    <scope>NUCLEOTIDE SEQUENCE [LARGE SCALE GENOMIC DNA]</scope>
    <source>
        <strain evidence="5 6">83VPs-KB5</strain>
    </source>
</reference>
<name>A0A516GK42_9LACT</name>
<evidence type="ECO:0000313" key="6">
    <source>
        <dbReference type="Proteomes" id="UP000315953"/>
    </source>
</evidence>
<keyword evidence="3" id="KW-1133">Transmembrane helix</keyword>
<dbReference type="InterPro" id="IPR004474">
    <property type="entry name" value="LytR_CpsA_psr"/>
</dbReference>
<keyword evidence="3" id="KW-0472">Membrane</keyword>
<feature type="domain" description="Cell envelope-related transcriptional attenuator" evidence="4">
    <location>
        <begin position="89"/>
        <end position="237"/>
    </location>
</feature>
<dbReference type="Proteomes" id="UP000315953">
    <property type="component" value="Chromosome"/>
</dbReference>
<dbReference type="Gene3D" id="3.40.630.190">
    <property type="entry name" value="LCP protein"/>
    <property type="match status" value="1"/>
</dbReference>
<accession>A0A516GK42</accession>
<dbReference type="Pfam" id="PF03816">
    <property type="entry name" value="LytR_cpsA_psr"/>
    <property type="match status" value="1"/>
</dbReference>
<sequence length="423" mass="47524">MLNRSHKRRKNKKRHKSVYRVIFGILFGFILLLGGVVGYYASSLNSFFNTISVENKQEVQKELDLHLDEVKPFSVLLLGEDLAQDDTSRTDTIIVATVNPTEKSVKMVSIPRDTLVHTEDGITEKINAMYTIGGIEKIKEEVEKLLDIPISFYSILDFKGLIKLVDAVGGVNIHSNMEFTVQNSQEKADAIKIKKGPQKLNGEEALGYARMRQQDPEGVFGRQARQEEVIKALIKELVSPKMFTHFDEILDAIAPHLKTNVKGDQMLKIAANYMSAANSIESLSLTGEGEMTYFPHYGLNVYVFLPHEEVLRDISKQLKEHLELGDDYVHPLNEGRESWEVDHENIEVPDDANLPSIPYGPEYEEESGYYEVPEQSSGYYDPPVQNNTQNYYQPSGGQSEAQSEGLLTPEASGQDQAGDPPIE</sequence>
<feature type="transmembrane region" description="Helical" evidence="3">
    <location>
        <begin position="21"/>
        <end position="41"/>
    </location>
</feature>
<proteinExistence type="inferred from homology"/>
<dbReference type="InterPro" id="IPR050922">
    <property type="entry name" value="LytR/CpsA/Psr_CW_biosynth"/>
</dbReference>
<dbReference type="PANTHER" id="PTHR33392">
    <property type="entry name" value="POLYISOPRENYL-TEICHOIC ACID--PEPTIDOGLYCAN TEICHOIC ACID TRANSFERASE TAGU"/>
    <property type="match status" value="1"/>
</dbReference>
<feature type="region of interest" description="Disordered" evidence="2">
    <location>
        <begin position="346"/>
        <end position="423"/>
    </location>
</feature>
<dbReference type="KEGG" id="dpm:FNV33_07470"/>
<feature type="compositionally biased region" description="Polar residues" evidence="2">
    <location>
        <begin position="384"/>
        <end position="402"/>
    </location>
</feature>
<evidence type="ECO:0000313" key="5">
    <source>
        <dbReference type="EMBL" id="QDO91877.1"/>
    </source>
</evidence>
<evidence type="ECO:0000256" key="2">
    <source>
        <dbReference type="SAM" id="MobiDB-lite"/>
    </source>
</evidence>
<dbReference type="NCBIfam" id="TIGR00350">
    <property type="entry name" value="lytR_cpsA_psr"/>
    <property type="match status" value="1"/>
</dbReference>